<reference evidence="1" key="1">
    <citation type="journal article" date="2020" name="mSystems">
        <title>Genome- and Community-Level Interaction Insights into Carbon Utilization and Element Cycling Functions of Hydrothermarchaeota in Hydrothermal Sediment.</title>
        <authorList>
            <person name="Zhou Z."/>
            <person name="Liu Y."/>
            <person name="Xu W."/>
            <person name="Pan J."/>
            <person name="Luo Z.H."/>
            <person name="Li M."/>
        </authorList>
    </citation>
    <scope>NUCLEOTIDE SEQUENCE [LARGE SCALE GENOMIC DNA]</scope>
    <source>
        <strain evidence="1">SpSt-418</strain>
    </source>
</reference>
<evidence type="ECO:0000313" key="1">
    <source>
        <dbReference type="EMBL" id="HFM98155.1"/>
    </source>
</evidence>
<name>A0A7C3PF00_9CYAN</name>
<dbReference type="EMBL" id="DSRU01000155">
    <property type="protein sequence ID" value="HFM98155.1"/>
    <property type="molecule type" value="Genomic_DNA"/>
</dbReference>
<gene>
    <name evidence="1" type="ORF">ENR64_10450</name>
</gene>
<organism evidence="1">
    <name type="scientific">Oscillatoriales cyanobacterium SpSt-418</name>
    <dbReference type="NCBI Taxonomy" id="2282169"/>
    <lineage>
        <taxon>Bacteria</taxon>
        <taxon>Bacillati</taxon>
        <taxon>Cyanobacteriota</taxon>
        <taxon>Cyanophyceae</taxon>
        <taxon>Oscillatoriophycideae</taxon>
        <taxon>Oscillatoriales</taxon>
    </lineage>
</organism>
<protein>
    <submittedName>
        <fullName evidence="1">Uncharacterized protein</fullName>
    </submittedName>
</protein>
<accession>A0A7C3PF00</accession>
<proteinExistence type="predicted"/>
<sequence length="65" mass="7579">MNQTSIDLKDEVHQLAKEAFHRHLISGYGDSEYSDEYQIVLAGKPRHLPFSRARQLLNRLLNRSN</sequence>
<dbReference type="AlphaFoldDB" id="A0A7C3PF00"/>
<comment type="caution">
    <text evidence="1">The sequence shown here is derived from an EMBL/GenBank/DDBJ whole genome shotgun (WGS) entry which is preliminary data.</text>
</comment>